<organism evidence="1">
    <name type="scientific">uncultured Mycobacterium sp</name>
    <dbReference type="NCBI Taxonomy" id="171292"/>
    <lineage>
        <taxon>Bacteria</taxon>
        <taxon>Bacillati</taxon>
        <taxon>Actinomycetota</taxon>
        <taxon>Actinomycetes</taxon>
        <taxon>Mycobacteriales</taxon>
        <taxon>Mycobacteriaceae</taxon>
        <taxon>Mycobacterium</taxon>
        <taxon>environmental samples</taxon>
    </lineage>
</organism>
<dbReference type="EMBL" id="FLQS01000078">
    <property type="protein sequence ID" value="SBS79527.1"/>
    <property type="molecule type" value="Genomic_DNA"/>
</dbReference>
<gene>
    <name evidence="1" type="ORF">MHPYR_80116</name>
</gene>
<dbReference type="AlphaFoldDB" id="A0A1Y5PLA1"/>
<accession>A0A1Y5PLA1</accession>
<reference evidence="1" key="1">
    <citation type="submission" date="2016-03" db="EMBL/GenBank/DDBJ databases">
        <authorList>
            <person name="Ploux O."/>
        </authorList>
    </citation>
    <scope>NUCLEOTIDE SEQUENCE</scope>
    <source>
        <strain evidence="1">UC10</strain>
    </source>
</reference>
<protein>
    <submittedName>
        <fullName evidence="1">Uncharacterized protein</fullName>
    </submittedName>
</protein>
<name>A0A1Y5PLA1_9MYCO</name>
<sequence>MLPPLPAADAADGVDFLVPWTFVAAVFFPSLVEATRLDVPTPRPAGVAAALLAGLITRAEAEAGAELLQIWPAKQTGNFGTLGTRRNRSPGLTVLAKPFQA</sequence>
<evidence type="ECO:0000313" key="1">
    <source>
        <dbReference type="EMBL" id="SBS79527.1"/>
    </source>
</evidence>
<proteinExistence type="predicted"/>